<dbReference type="AlphaFoldDB" id="A0A9P4GYU9"/>
<dbReference type="Gene3D" id="3.30.360.10">
    <property type="entry name" value="Dihydrodipicolinate Reductase, domain 2"/>
    <property type="match status" value="1"/>
</dbReference>
<reference evidence="3" key="1">
    <citation type="journal article" date="2020" name="Stud. Mycol.">
        <title>101 Dothideomycetes genomes: a test case for predicting lifestyles and emergence of pathogens.</title>
        <authorList>
            <person name="Haridas S."/>
            <person name="Albert R."/>
            <person name="Binder M."/>
            <person name="Bloem J."/>
            <person name="Labutti K."/>
            <person name="Salamov A."/>
            <person name="Andreopoulos B."/>
            <person name="Baker S."/>
            <person name="Barry K."/>
            <person name="Bills G."/>
            <person name="Bluhm B."/>
            <person name="Cannon C."/>
            <person name="Castanera R."/>
            <person name="Culley D."/>
            <person name="Daum C."/>
            <person name="Ezra D."/>
            <person name="Gonzalez J."/>
            <person name="Henrissat B."/>
            <person name="Kuo A."/>
            <person name="Liang C."/>
            <person name="Lipzen A."/>
            <person name="Lutzoni F."/>
            <person name="Magnuson J."/>
            <person name="Mondo S."/>
            <person name="Nolan M."/>
            <person name="Ohm R."/>
            <person name="Pangilinan J."/>
            <person name="Park H.-J."/>
            <person name="Ramirez L."/>
            <person name="Alfaro M."/>
            <person name="Sun H."/>
            <person name="Tritt A."/>
            <person name="Yoshinaga Y."/>
            <person name="Zwiers L.-H."/>
            <person name="Turgeon B."/>
            <person name="Goodwin S."/>
            <person name="Spatafora J."/>
            <person name="Crous P."/>
            <person name="Grigoriev I."/>
        </authorList>
    </citation>
    <scope>NUCLEOTIDE SEQUENCE</scope>
    <source>
        <strain evidence="3">CBS 110217</strain>
    </source>
</reference>
<accession>A0A9P4GYU9</accession>
<proteinExistence type="predicted"/>
<dbReference type="Gene3D" id="3.40.50.720">
    <property type="entry name" value="NAD(P)-binding Rossmann-like Domain"/>
    <property type="match status" value="2"/>
</dbReference>
<feature type="domain" description="Gfo/Idh/MocA-like oxidoreductase N-terminal" evidence="1">
    <location>
        <begin position="14"/>
        <end position="79"/>
    </location>
</feature>
<evidence type="ECO:0000259" key="2">
    <source>
        <dbReference type="Pfam" id="PF02894"/>
    </source>
</evidence>
<dbReference type="InterPro" id="IPR004104">
    <property type="entry name" value="Gfo/Idh/MocA-like_OxRdtase_C"/>
</dbReference>
<dbReference type="InterPro" id="IPR000683">
    <property type="entry name" value="Gfo/Idh/MocA-like_OxRdtase_N"/>
</dbReference>
<dbReference type="PANTHER" id="PTHR43377">
    <property type="entry name" value="BILIVERDIN REDUCTASE A"/>
    <property type="match status" value="1"/>
</dbReference>
<dbReference type="EMBL" id="ML978291">
    <property type="protein sequence ID" value="KAF2024566.1"/>
    <property type="molecule type" value="Genomic_DNA"/>
</dbReference>
<feature type="domain" description="Gfo/Idh/MocA-like oxidoreductase C-terminal" evidence="2">
    <location>
        <begin position="133"/>
        <end position="320"/>
    </location>
</feature>
<comment type="caution">
    <text evidence="3">The sequence shown here is derived from an EMBL/GenBank/DDBJ whole genome shotgun (WGS) entry which is preliminary data.</text>
</comment>
<dbReference type="InterPro" id="IPR036291">
    <property type="entry name" value="NAD(P)-bd_dom_sf"/>
</dbReference>
<dbReference type="SUPFAM" id="SSF51735">
    <property type="entry name" value="NAD(P)-binding Rossmann-fold domains"/>
    <property type="match status" value="1"/>
</dbReference>
<gene>
    <name evidence="3" type="ORF">EK21DRAFT_104585</name>
</gene>
<evidence type="ECO:0000313" key="4">
    <source>
        <dbReference type="Proteomes" id="UP000799777"/>
    </source>
</evidence>
<keyword evidence="4" id="KW-1185">Reference proteome</keyword>
<dbReference type="InterPro" id="IPR051450">
    <property type="entry name" value="Gfo/Idh/MocA_Oxidoreductases"/>
</dbReference>
<dbReference type="Proteomes" id="UP000799777">
    <property type="component" value="Unassembled WGS sequence"/>
</dbReference>
<protein>
    <submittedName>
        <fullName evidence="3">Oxidoreductase</fullName>
    </submittedName>
</protein>
<evidence type="ECO:0000259" key="1">
    <source>
        <dbReference type="Pfam" id="PF01408"/>
    </source>
</evidence>
<organism evidence="3 4">
    <name type="scientific">Setomelanomma holmii</name>
    <dbReference type="NCBI Taxonomy" id="210430"/>
    <lineage>
        <taxon>Eukaryota</taxon>
        <taxon>Fungi</taxon>
        <taxon>Dikarya</taxon>
        <taxon>Ascomycota</taxon>
        <taxon>Pezizomycotina</taxon>
        <taxon>Dothideomycetes</taxon>
        <taxon>Pleosporomycetidae</taxon>
        <taxon>Pleosporales</taxon>
        <taxon>Pleosporineae</taxon>
        <taxon>Phaeosphaeriaceae</taxon>
        <taxon>Setomelanomma</taxon>
    </lineage>
</organism>
<evidence type="ECO:0000313" key="3">
    <source>
        <dbReference type="EMBL" id="KAF2024566.1"/>
    </source>
</evidence>
<name>A0A9P4GYU9_9PLEO</name>
<dbReference type="Pfam" id="PF02894">
    <property type="entry name" value="GFO_IDH_MocA_C"/>
    <property type="match status" value="1"/>
</dbReference>
<sequence length="325" mass="35890">MYSDSWPRCLSKAIRFAVVGTGLIGPRHAEAIQNDAGAQLVCIVDPHPSASIITEKFQCPLFQSVKMMLEDPHAKPDAALAGVHVLCEKPISTDVASARELIECARLNHRHLLIGHHRRFNRYVVAVKQHLPSLGRLIAINSLWTIYKSTSYFDPPTDWRRLDSAGPVFINLIHEVDILHYWYGPIARVHAEKADSQRNFDAEEGAAITFRFASGMVGTFLLSDAVVSPHSFEAGTGENPLIPRVGQDFHRVFGSEGTLSLVSTQLEVPDMKIPFEAQIEHFVRVIRGSEEPSCDGAEGLRAVIVCEAVKKSMRVGLPVDIAVEV</sequence>
<dbReference type="GO" id="GO:0000166">
    <property type="term" value="F:nucleotide binding"/>
    <property type="evidence" value="ECO:0007669"/>
    <property type="project" value="InterPro"/>
</dbReference>
<dbReference type="PANTHER" id="PTHR43377:SF1">
    <property type="entry name" value="BILIVERDIN REDUCTASE A"/>
    <property type="match status" value="1"/>
</dbReference>
<dbReference type="SUPFAM" id="SSF55347">
    <property type="entry name" value="Glyceraldehyde-3-phosphate dehydrogenase-like, C-terminal domain"/>
    <property type="match status" value="1"/>
</dbReference>
<dbReference type="OrthoDB" id="446809at2759"/>
<dbReference type="Pfam" id="PF01408">
    <property type="entry name" value="GFO_IDH_MocA"/>
    <property type="match status" value="1"/>
</dbReference>